<dbReference type="GO" id="GO:0033503">
    <property type="term" value="C:HULC complex"/>
    <property type="evidence" value="ECO:0007669"/>
    <property type="project" value="TreeGrafter"/>
</dbReference>
<dbReference type="PROSITE" id="PS00518">
    <property type="entry name" value="ZF_RING_1"/>
    <property type="match status" value="1"/>
</dbReference>
<keyword evidence="7 14" id="KW-0863">Zinc-finger</keyword>
<dbReference type="CDD" id="cd16499">
    <property type="entry name" value="RING-HC_Bre1-like"/>
    <property type="match status" value="1"/>
</dbReference>
<feature type="compositionally biased region" description="Low complexity" evidence="17">
    <location>
        <begin position="265"/>
        <end position="277"/>
    </location>
</feature>
<organism evidence="19 20">
    <name type="scientific">Gymnopilus junonius</name>
    <name type="common">Spectacular rustgill mushroom</name>
    <name type="synonym">Gymnopilus spectabilis subsp. junonius</name>
    <dbReference type="NCBI Taxonomy" id="109634"/>
    <lineage>
        <taxon>Eukaryota</taxon>
        <taxon>Fungi</taxon>
        <taxon>Dikarya</taxon>
        <taxon>Basidiomycota</taxon>
        <taxon>Agaricomycotina</taxon>
        <taxon>Agaricomycetes</taxon>
        <taxon>Agaricomycetidae</taxon>
        <taxon>Agaricales</taxon>
        <taxon>Agaricineae</taxon>
        <taxon>Hymenogastraceae</taxon>
        <taxon>Gymnopilus</taxon>
    </lineage>
</organism>
<keyword evidence="12 15" id="KW-0539">Nucleus</keyword>
<evidence type="ECO:0000256" key="16">
    <source>
        <dbReference type="SAM" id="Coils"/>
    </source>
</evidence>
<keyword evidence="5 15" id="KW-0808">Transferase</keyword>
<dbReference type="SUPFAM" id="SSF57850">
    <property type="entry name" value="RING/U-box"/>
    <property type="match status" value="1"/>
</dbReference>
<comment type="similarity">
    <text evidence="4 15">Belongs to the BRE1 family.</text>
</comment>
<feature type="region of interest" description="Disordered" evidence="17">
    <location>
        <begin position="233"/>
        <end position="284"/>
    </location>
</feature>
<evidence type="ECO:0000256" key="6">
    <source>
        <dbReference type="ARBA" id="ARBA00022723"/>
    </source>
</evidence>
<dbReference type="Proteomes" id="UP000724874">
    <property type="component" value="Unassembled WGS sequence"/>
</dbReference>
<comment type="caution">
    <text evidence="19">The sequence shown here is derived from an EMBL/GenBank/DDBJ whole genome shotgun (WGS) entry which is preliminary data.</text>
</comment>
<dbReference type="InterPro" id="IPR013956">
    <property type="entry name" value="E3_ubiquit_lig_Bre1"/>
</dbReference>
<evidence type="ECO:0000259" key="18">
    <source>
        <dbReference type="PROSITE" id="PS50089"/>
    </source>
</evidence>
<comment type="function">
    <text evidence="13">E3 ubiquitin-protein ligase that mediates monoubiquitination of histone H2B to form H2BK123ub1. H2BK123ub1 gives a specific tag for epigenetic transcriptional activation and is also a prerequisite for H3K4me and H3K79me formation.</text>
</comment>
<reference evidence="19" key="1">
    <citation type="submission" date="2020-11" db="EMBL/GenBank/DDBJ databases">
        <authorList>
            <consortium name="DOE Joint Genome Institute"/>
            <person name="Ahrendt S."/>
            <person name="Riley R."/>
            <person name="Andreopoulos W."/>
            <person name="LaButti K."/>
            <person name="Pangilinan J."/>
            <person name="Ruiz-duenas F.J."/>
            <person name="Barrasa J.M."/>
            <person name="Sanchez-Garcia M."/>
            <person name="Camarero S."/>
            <person name="Miyauchi S."/>
            <person name="Serrano A."/>
            <person name="Linde D."/>
            <person name="Babiker R."/>
            <person name="Drula E."/>
            <person name="Ayuso-Fernandez I."/>
            <person name="Pacheco R."/>
            <person name="Padilla G."/>
            <person name="Ferreira P."/>
            <person name="Barriuso J."/>
            <person name="Kellner H."/>
            <person name="Castanera R."/>
            <person name="Alfaro M."/>
            <person name="Ramirez L."/>
            <person name="Pisabarro A.G."/>
            <person name="Kuo A."/>
            <person name="Tritt A."/>
            <person name="Lipzen A."/>
            <person name="He G."/>
            <person name="Yan M."/>
            <person name="Ng V."/>
            <person name="Cullen D."/>
            <person name="Martin F."/>
            <person name="Rosso M.-N."/>
            <person name="Henrissat B."/>
            <person name="Hibbett D."/>
            <person name="Martinez A.T."/>
            <person name="Grigoriev I.V."/>
        </authorList>
    </citation>
    <scope>NUCLEOTIDE SEQUENCE</scope>
    <source>
        <strain evidence="19">AH 44721</strain>
    </source>
</reference>
<evidence type="ECO:0000256" key="8">
    <source>
        <dbReference type="ARBA" id="ARBA00022786"/>
    </source>
</evidence>
<keyword evidence="9 15" id="KW-0862">Zinc</keyword>
<dbReference type="GO" id="GO:0008270">
    <property type="term" value="F:zinc ion binding"/>
    <property type="evidence" value="ECO:0007669"/>
    <property type="project" value="UniProtKB-KW"/>
</dbReference>
<feature type="compositionally biased region" description="Basic and acidic residues" evidence="17">
    <location>
        <begin position="238"/>
        <end position="262"/>
    </location>
</feature>
<feature type="domain" description="RING-type" evidence="18">
    <location>
        <begin position="760"/>
        <end position="799"/>
    </location>
</feature>
<dbReference type="EMBL" id="JADNYJ010000026">
    <property type="protein sequence ID" value="KAF8904461.1"/>
    <property type="molecule type" value="Genomic_DNA"/>
</dbReference>
<evidence type="ECO:0000256" key="5">
    <source>
        <dbReference type="ARBA" id="ARBA00022679"/>
    </source>
</evidence>
<evidence type="ECO:0000256" key="1">
    <source>
        <dbReference type="ARBA" id="ARBA00000900"/>
    </source>
</evidence>
<gene>
    <name evidence="19" type="ORF">CPB84DRAFT_1845408</name>
</gene>
<dbReference type="AlphaFoldDB" id="A0A9P5TQ29"/>
<proteinExistence type="inferred from homology"/>
<dbReference type="SMART" id="SM00184">
    <property type="entry name" value="RING"/>
    <property type="match status" value="1"/>
</dbReference>
<evidence type="ECO:0000256" key="12">
    <source>
        <dbReference type="ARBA" id="ARBA00023242"/>
    </source>
</evidence>
<dbReference type="Pfam" id="PF26095">
    <property type="entry name" value="CC_Bre1"/>
    <property type="match status" value="1"/>
</dbReference>
<feature type="coiled-coil region" evidence="16">
    <location>
        <begin position="187"/>
        <end position="228"/>
    </location>
</feature>
<evidence type="ECO:0000256" key="14">
    <source>
        <dbReference type="PROSITE-ProRule" id="PRU00175"/>
    </source>
</evidence>
<evidence type="ECO:0000256" key="3">
    <source>
        <dbReference type="ARBA" id="ARBA00004906"/>
    </source>
</evidence>
<dbReference type="InterPro" id="IPR018957">
    <property type="entry name" value="Znf_C3HC4_RING-type"/>
</dbReference>
<accession>A0A9P5TQ29</accession>
<dbReference type="GO" id="GO:0005634">
    <property type="term" value="C:nucleus"/>
    <property type="evidence" value="ECO:0007669"/>
    <property type="project" value="UniProtKB-SubCell"/>
</dbReference>
<comment type="subcellular location">
    <subcellularLocation>
        <location evidence="2 15">Nucleus</location>
    </subcellularLocation>
</comment>
<dbReference type="Gene3D" id="3.30.40.10">
    <property type="entry name" value="Zinc/RING finger domain, C3HC4 (zinc finger)"/>
    <property type="match status" value="1"/>
</dbReference>
<comment type="catalytic activity">
    <reaction evidence="1 15">
        <text>S-ubiquitinyl-[E2 ubiquitin-conjugating enzyme]-L-cysteine + [acceptor protein]-L-lysine = [E2 ubiquitin-conjugating enzyme]-L-cysteine + N(6)-ubiquitinyl-[acceptor protein]-L-lysine.</text>
        <dbReference type="EC" id="2.3.2.27"/>
    </reaction>
</comment>
<dbReference type="Pfam" id="PF00097">
    <property type="entry name" value="zf-C3HC4"/>
    <property type="match status" value="1"/>
</dbReference>
<dbReference type="Pfam" id="PF08647">
    <property type="entry name" value="BRE1"/>
    <property type="match status" value="1"/>
</dbReference>
<feature type="coiled-coil region" evidence="16">
    <location>
        <begin position="706"/>
        <end position="740"/>
    </location>
</feature>
<evidence type="ECO:0000256" key="9">
    <source>
        <dbReference type="ARBA" id="ARBA00022833"/>
    </source>
</evidence>
<dbReference type="InterPro" id="IPR001841">
    <property type="entry name" value="Znf_RING"/>
</dbReference>
<dbReference type="GO" id="GO:0016567">
    <property type="term" value="P:protein ubiquitination"/>
    <property type="evidence" value="ECO:0007669"/>
    <property type="project" value="UniProtKB-UniRule"/>
</dbReference>
<keyword evidence="11 15" id="KW-0175">Coiled coil</keyword>
<evidence type="ECO:0000256" key="2">
    <source>
        <dbReference type="ARBA" id="ARBA00004123"/>
    </source>
</evidence>
<evidence type="ECO:0000313" key="19">
    <source>
        <dbReference type="EMBL" id="KAF8904461.1"/>
    </source>
</evidence>
<dbReference type="PROSITE" id="PS50089">
    <property type="entry name" value="ZF_RING_2"/>
    <property type="match status" value="1"/>
</dbReference>
<evidence type="ECO:0000256" key="17">
    <source>
        <dbReference type="SAM" id="MobiDB-lite"/>
    </source>
</evidence>
<dbReference type="InterPro" id="IPR058643">
    <property type="entry name" value="BRE1-like_CC"/>
</dbReference>
<evidence type="ECO:0000313" key="20">
    <source>
        <dbReference type="Proteomes" id="UP000724874"/>
    </source>
</evidence>
<sequence>MDSRKRPLVDDGESIVTKKRIITGVNGSPHVNGNAEIDEEAFSDKLESYRKEAIYRRMKHYSKESERSKARIQELEHCKVTCEAGLAAMTACWGQRDNKLTVETWLSPVKLIDTIRLIVRSENLPQEDINSQELFNLTAHVQDEPIPEFVEKLGKTMNATEALVTKFVQLGDDKQSSILVNESFSECQKAQNECAVLRSQLNILQSQLEDTEAQKENYYNALLAAESRFERSQSTTVREVESRGSLKASGDEERKEVDESVQRRSSPAHSPDAASPPTTQSNGFHDSSEIEILQEQIKARDLKILELEKETALLRDQKTMVELEHKAPSYESICETPAYKILVEYLSKLETFINDKSDHNNRLQEEVDHLKSLRSQWEESMMSESNQAIQDLKNMLAKRDAENARIREQREQQGAELNERRHKDSLKIAALQEYKLLERINILQSELSRCKAQLAANAGSEDLMLEKAENRLAVLEKTFSIYQNDNPDVAQHMKAEAEAIERLSQVNADLEKYERTYGPLASLPPDVTQLAEQLRLKERELEQLRLVDRQRQEAESSLFVELEKLSALWEALDRQLKSKVFDLSNLEERLQKSVNDKAKSDNKFYAAMRDKESIENERKVMSKHIERQGKAVDRLTEVEKTLKNQMGVLEKENFALKKCCEILKDNVLRLEKINPELQVQADIQKKRIQELTLMFNERESYLLSKRADLRTKEDEFIRTKKDLEKQLSHIKKEAKRETSVNSHSDHTNVELANLRKLAQCTICNENYRSTIITKCMHTFCRKCVDVRLATRQRKCPYCNLAFGQSDVHSFFFQ</sequence>
<name>A0A9P5TQ29_GYMJU</name>
<dbReference type="PANTHER" id="PTHR23163">
    <property type="entry name" value="RING FINGER PROTEIN-RELATED"/>
    <property type="match status" value="1"/>
</dbReference>
<dbReference type="EC" id="2.3.2.27" evidence="15"/>
<dbReference type="GO" id="GO:0006325">
    <property type="term" value="P:chromatin organization"/>
    <property type="evidence" value="ECO:0007669"/>
    <property type="project" value="UniProtKB-KW"/>
</dbReference>
<evidence type="ECO:0000256" key="7">
    <source>
        <dbReference type="ARBA" id="ARBA00022771"/>
    </source>
</evidence>
<evidence type="ECO:0000256" key="10">
    <source>
        <dbReference type="ARBA" id="ARBA00022853"/>
    </source>
</evidence>
<dbReference type="InterPro" id="IPR017907">
    <property type="entry name" value="Znf_RING_CS"/>
</dbReference>
<keyword evidence="20" id="KW-1185">Reference proteome</keyword>
<evidence type="ECO:0000256" key="4">
    <source>
        <dbReference type="ARBA" id="ARBA00005555"/>
    </source>
</evidence>
<feature type="coiled-coil region" evidence="16">
    <location>
        <begin position="353"/>
        <end position="412"/>
    </location>
</feature>
<evidence type="ECO:0000256" key="15">
    <source>
        <dbReference type="RuleBase" id="RU365038"/>
    </source>
</evidence>
<keyword evidence="6 15" id="KW-0479">Metal-binding</keyword>
<protein>
    <recommendedName>
        <fullName evidence="15">E3 ubiquitin protein ligase</fullName>
        <ecNumber evidence="15">2.3.2.27</ecNumber>
    </recommendedName>
</protein>
<keyword evidence="10 15" id="KW-0156">Chromatin regulator</keyword>
<keyword evidence="8 15" id="KW-0833">Ubl conjugation pathway</keyword>
<dbReference type="GO" id="GO:0061630">
    <property type="term" value="F:ubiquitin protein ligase activity"/>
    <property type="evidence" value="ECO:0007669"/>
    <property type="project" value="UniProtKB-EC"/>
</dbReference>
<dbReference type="OrthoDB" id="10266039at2759"/>
<dbReference type="InterPro" id="IPR013083">
    <property type="entry name" value="Znf_RING/FYVE/PHD"/>
</dbReference>
<comment type="pathway">
    <text evidence="3 15">Protein modification; protein ubiquitination.</text>
</comment>
<evidence type="ECO:0000256" key="11">
    <source>
        <dbReference type="ARBA" id="ARBA00023054"/>
    </source>
</evidence>
<feature type="coiled-coil region" evidence="16">
    <location>
        <begin position="465"/>
        <end position="557"/>
    </location>
</feature>
<evidence type="ECO:0000256" key="13">
    <source>
        <dbReference type="ARBA" id="ARBA00059679"/>
    </source>
</evidence>
<dbReference type="PANTHER" id="PTHR23163:SF0">
    <property type="entry name" value="E3 UBIQUITIN-PROTEIN LIGASE BRE1"/>
    <property type="match status" value="1"/>
</dbReference>